<reference evidence="1" key="1">
    <citation type="submission" date="2020-07" db="EMBL/GenBank/DDBJ databases">
        <title>Clarias magur genome sequencing, assembly and annotation.</title>
        <authorList>
            <person name="Kushwaha B."/>
            <person name="Kumar R."/>
            <person name="Das P."/>
            <person name="Joshi C.G."/>
            <person name="Kumar D."/>
            <person name="Nagpure N.S."/>
            <person name="Pandey M."/>
            <person name="Agarwal S."/>
            <person name="Srivastava S."/>
            <person name="Singh M."/>
            <person name="Sahoo L."/>
            <person name="Jayasankar P."/>
            <person name="Meher P.K."/>
            <person name="Koringa P.G."/>
            <person name="Iquebal M.A."/>
            <person name="Das S.P."/>
            <person name="Bit A."/>
            <person name="Patnaik S."/>
            <person name="Patel N."/>
            <person name="Shah T.M."/>
            <person name="Hinsu A."/>
            <person name="Jena J.K."/>
        </authorList>
    </citation>
    <scope>NUCLEOTIDE SEQUENCE</scope>
    <source>
        <strain evidence="1">CIFAMagur01</strain>
        <tissue evidence="1">Testis</tissue>
    </source>
</reference>
<protein>
    <submittedName>
        <fullName evidence="1">Plexin-A2</fullName>
    </submittedName>
</protein>
<name>A0A8J4UA34_CLAMG</name>
<dbReference type="AlphaFoldDB" id="A0A8J4UA34"/>
<dbReference type="EMBL" id="QNUK01000012">
    <property type="protein sequence ID" value="KAF5908584.1"/>
    <property type="molecule type" value="Genomic_DNA"/>
</dbReference>
<accession>A0A8J4UA34</accession>
<evidence type="ECO:0000313" key="1">
    <source>
        <dbReference type="EMBL" id="KAF5908584.1"/>
    </source>
</evidence>
<organism evidence="1 2">
    <name type="scientific">Clarias magur</name>
    <name type="common">Asian catfish</name>
    <name type="synonym">Macropteronotus magur</name>
    <dbReference type="NCBI Taxonomy" id="1594786"/>
    <lineage>
        <taxon>Eukaryota</taxon>
        <taxon>Metazoa</taxon>
        <taxon>Chordata</taxon>
        <taxon>Craniata</taxon>
        <taxon>Vertebrata</taxon>
        <taxon>Euteleostomi</taxon>
        <taxon>Actinopterygii</taxon>
        <taxon>Neopterygii</taxon>
        <taxon>Teleostei</taxon>
        <taxon>Ostariophysi</taxon>
        <taxon>Siluriformes</taxon>
        <taxon>Clariidae</taxon>
        <taxon>Clarias</taxon>
    </lineage>
</organism>
<evidence type="ECO:0000313" key="2">
    <source>
        <dbReference type="Proteomes" id="UP000727407"/>
    </source>
</evidence>
<feature type="non-terminal residue" evidence="1">
    <location>
        <position position="50"/>
    </location>
</feature>
<sequence length="50" mass="5898">MDWDFSSRGRERVEICFVMSSESELIWLLFITSRCFSIPLPQSQQHCLMG</sequence>
<dbReference type="Proteomes" id="UP000727407">
    <property type="component" value="Unassembled WGS sequence"/>
</dbReference>
<gene>
    <name evidence="1" type="primary">pksF</name>
    <name evidence="1" type="ORF">DAT39_001659</name>
</gene>
<comment type="caution">
    <text evidence="1">The sequence shown here is derived from an EMBL/GenBank/DDBJ whole genome shotgun (WGS) entry which is preliminary data.</text>
</comment>
<proteinExistence type="predicted"/>
<keyword evidence="2" id="KW-1185">Reference proteome</keyword>